<name>A0A0F8YRU3_9ZZZZ</name>
<reference evidence="1" key="1">
    <citation type="journal article" date="2015" name="Nature">
        <title>Complex archaea that bridge the gap between prokaryotes and eukaryotes.</title>
        <authorList>
            <person name="Spang A."/>
            <person name="Saw J.H."/>
            <person name="Jorgensen S.L."/>
            <person name="Zaremba-Niedzwiedzka K."/>
            <person name="Martijn J."/>
            <person name="Lind A.E."/>
            <person name="van Eijk R."/>
            <person name="Schleper C."/>
            <person name="Guy L."/>
            <person name="Ettema T.J."/>
        </authorList>
    </citation>
    <scope>NUCLEOTIDE SEQUENCE</scope>
</reference>
<evidence type="ECO:0000313" key="1">
    <source>
        <dbReference type="EMBL" id="KKK84137.1"/>
    </source>
</evidence>
<proteinExistence type="predicted"/>
<dbReference type="AlphaFoldDB" id="A0A0F8YRU3"/>
<gene>
    <name evidence="1" type="ORF">LCGC14_2786370</name>
</gene>
<sequence>MINVAAINELWAERFRGDARRIVNRRAWLHGLSIGFDSSWDYTRDRLVDVGRLNLENCGA</sequence>
<accession>A0A0F8YRU3</accession>
<dbReference type="EMBL" id="LAZR01051905">
    <property type="protein sequence ID" value="KKK84137.1"/>
    <property type="molecule type" value="Genomic_DNA"/>
</dbReference>
<comment type="caution">
    <text evidence="1">The sequence shown here is derived from an EMBL/GenBank/DDBJ whole genome shotgun (WGS) entry which is preliminary data.</text>
</comment>
<organism evidence="1">
    <name type="scientific">marine sediment metagenome</name>
    <dbReference type="NCBI Taxonomy" id="412755"/>
    <lineage>
        <taxon>unclassified sequences</taxon>
        <taxon>metagenomes</taxon>
        <taxon>ecological metagenomes</taxon>
    </lineage>
</organism>
<protein>
    <submittedName>
        <fullName evidence="1">Uncharacterized protein</fullName>
    </submittedName>
</protein>